<feature type="transmembrane region" description="Helical" evidence="1">
    <location>
        <begin position="21"/>
        <end position="40"/>
    </location>
</feature>
<keyword evidence="1" id="KW-0472">Membrane</keyword>
<gene>
    <name evidence="2" type="ORF">ABIC75_004155</name>
</gene>
<dbReference type="EMBL" id="JBEPMU010000006">
    <property type="protein sequence ID" value="MET3654417.1"/>
    <property type="molecule type" value="Genomic_DNA"/>
</dbReference>
<proteinExistence type="predicted"/>
<keyword evidence="1" id="KW-1133">Transmembrane helix</keyword>
<protein>
    <submittedName>
        <fullName evidence="2">Uncharacterized protein</fullName>
    </submittedName>
</protein>
<dbReference type="Proteomes" id="UP001549184">
    <property type="component" value="Unassembled WGS sequence"/>
</dbReference>
<reference evidence="2 3" key="1">
    <citation type="submission" date="2024-06" db="EMBL/GenBank/DDBJ databases">
        <title>Sorghum-associated microbial communities from plants grown in Nebraska, USA.</title>
        <authorList>
            <person name="Schachtman D."/>
        </authorList>
    </citation>
    <scope>NUCLEOTIDE SEQUENCE [LARGE SCALE GENOMIC DNA]</scope>
    <source>
        <strain evidence="2 3">1073</strain>
    </source>
</reference>
<evidence type="ECO:0000313" key="3">
    <source>
        <dbReference type="Proteomes" id="UP001549184"/>
    </source>
</evidence>
<organism evidence="2 3">
    <name type="scientific">Dyella japonica</name>
    <dbReference type="NCBI Taxonomy" id="231455"/>
    <lineage>
        <taxon>Bacteria</taxon>
        <taxon>Pseudomonadati</taxon>
        <taxon>Pseudomonadota</taxon>
        <taxon>Gammaproteobacteria</taxon>
        <taxon>Lysobacterales</taxon>
        <taxon>Rhodanobacteraceae</taxon>
        <taxon>Dyella</taxon>
    </lineage>
</organism>
<sequence>MNVADPGEILVMGRGAYGRRVSYFIMTTVVVMWVPCSLFVSCSSPLGTWLT</sequence>
<accession>A0ABV2K012</accession>
<keyword evidence="1" id="KW-0812">Transmembrane</keyword>
<keyword evidence="3" id="KW-1185">Reference proteome</keyword>
<evidence type="ECO:0000313" key="2">
    <source>
        <dbReference type="EMBL" id="MET3654417.1"/>
    </source>
</evidence>
<evidence type="ECO:0000256" key="1">
    <source>
        <dbReference type="SAM" id="Phobius"/>
    </source>
</evidence>
<name>A0ABV2K012_9GAMM</name>
<comment type="caution">
    <text evidence="2">The sequence shown here is derived from an EMBL/GenBank/DDBJ whole genome shotgun (WGS) entry which is preliminary data.</text>
</comment>